<sequence length="310" mass="34052">MKKSIFSTIFTLLKTTFKKWWDRDPFSQSEIVAYNAIFSLPGLLVVVLAIAGYFFGGDAVSGKLHSEVSQTMGTDTADQIEKMVLIANKSKDSIWATLLGIAILIFGATRVFVQFQKSFNTIWDVKASPTSSGIWSFVKTRIFSFGLIVSIAFLLLISLLISSLLSAFSSWVVQNWSESLLIVFKMLSLVFSVGIIAVLFALMFKYLPDTKIKWSTVWIGAFITSLLFAIGKSGLALYFGKADPSSGYGAAGSIILILLWTSYSSMIVFFGAEFTKVYSDFIHGRLSASTKVAKADTQDDKKGQKNGLGK</sequence>
<dbReference type="STRING" id="1640674.SAMN05216323_11542"/>
<keyword evidence="5 6" id="KW-0472">Membrane</keyword>
<gene>
    <name evidence="7" type="ORF">SAMN05216323_11542</name>
</gene>
<dbReference type="Pfam" id="PF03631">
    <property type="entry name" value="Virul_fac_BrkB"/>
    <property type="match status" value="1"/>
</dbReference>
<dbReference type="PIRSF" id="PIRSF035875">
    <property type="entry name" value="RNase_BN"/>
    <property type="match status" value="1"/>
</dbReference>
<feature type="transmembrane region" description="Helical" evidence="6">
    <location>
        <begin position="93"/>
        <end position="113"/>
    </location>
</feature>
<feature type="transmembrane region" description="Helical" evidence="6">
    <location>
        <begin position="32"/>
        <end position="55"/>
    </location>
</feature>
<feature type="transmembrane region" description="Helical" evidence="6">
    <location>
        <begin position="142"/>
        <end position="168"/>
    </location>
</feature>
<dbReference type="NCBIfam" id="TIGR00765">
    <property type="entry name" value="yihY_not_rbn"/>
    <property type="match status" value="1"/>
</dbReference>
<proteinExistence type="predicted"/>
<evidence type="ECO:0000256" key="3">
    <source>
        <dbReference type="ARBA" id="ARBA00022692"/>
    </source>
</evidence>
<feature type="transmembrane region" description="Helical" evidence="6">
    <location>
        <begin position="216"/>
        <end position="239"/>
    </location>
</feature>
<feature type="transmembrane region" description="Helical" evidence="6">
    <location>
        <begin position="180"/>
        <end position="204"/>
    </location>
</feature>
<evidence type="ECO:0000256" key="1">
    <source>
        <dbReference type="ARBA" id="ARBA00004651"/>
    </source>
</evidence>
<dbReference type="EMBL" id="FMYP01000154">
    <property type="protein sequence ID" value="SDD36423.1"/>
    <property type="molecule type" value="Genomic_DNA"/>
</dbReference>
<dbReference type="Proteomes" id="UP000199452">
    <property type="component" value="Unassembled WGS sequence"/>
</dbReference>
<dbReference type="InterPro" id="IPR017039">
    <property type="entry name" value="Virul_fac_BrkB"/>
</dbReference>
<evidence type="ECO:0000256" key="6">
    <source>
        <dbReference type="SAM" id="Phobius"/>
    </source>
</evidence>
<evidence type="ECO:0000256" key="4">
    <source>
        <dbReference type="ARBA" id="ARBA00022989"/>
    </source>
</evidence>
<accession>A0A1G6U551</accession>
<comment type="subcellular location">
    <subcellularLocation>
        <location evidence="1">Cell membrane</location>
        <topology evidence="1">Multi-pass membrane protein</topology>
    </subcellularLocation>
</comment>
<evidence type="ECO:0000256" key="2">
    <source>
        <dbReference type="ARBA" id="ARBA00022475"/>
    </source>
</evidence>
<reference evidence="7 8" key="1">
    <citation type="submission" date="2016-09" db="EMBL/GenBank/DDBJ databases">
        <authorList>
            <person name="Capua I."/>
            <person name="De Benedictis P."/>
            <person name="Joannis T."/>
            <person name="Lombin L.H."/>
            <person name="Cattoli G."/>
        </authorList>
    </citation>
    <scope>NUCLEOTIDE SEQUENCE [LARGE SCALE GENOMIC DNA]</scope>
    <source>
        <strain evidence="7 8">A7P-90m</strain>
    </source>
</reference>
<dbReference type="PANTHER" id="PTHR30213">
    <property type="entry name" value="INNER MEMBRANE PROTEIN YHJD"/>
    <property type="match status" value="1"/>
</dbReference>
<keyword evidence="8" id="KW-1185">Reference proteome</keyword>
<dbReference type="PANTHER" id="PTHR30213:SF1">
    <property type="entry name" value="INNER MEMBRANE PROTEIN YHJD"/>
    <property type="match status" value="1"/>
</dbReference>
<evidence type="ECO:0000313" key="8">
    <source>
        <dbReference type="Proteomes" id="UP000199452"/>
    </source>
</evidence>
<feature type="transmembrane region" description="Helical" evidence="6">
    <location>
        <begin position="251"/>
        <end position="272"/>
    </location>
</feature>
<evidence type="ECO:0000256" key="5">
    <source>
        <dbReference type="ARBA" id="ARBA00023136"/>
    </source>
</evidence>
<evidence type="ECO:0000313" key="7">
    <source>
        <dbReference type="EMBL" id="SDD36423.1"/>
    </source>
</evidence>
<keyword evidence="2" id="KW-1003">Cell membrane</keyword>
<dbReference type="AlphaFoldDB" id="A0A1G6U551"/>
<keyword evidence="3 6" id="KW-0812">Transmembrane</keyword>
<protein>
    <submittedName>
        <fullName evidence="7">Membrane protein</fullName>
    </submittedName>
</protein>
<keyword evidence="4 6" id="KW-1133">Transmembrane helix</keyword>
<dbReference type="OrthoDB" id="9797028at2"/>
<organism evidence="7 8">
    <name type="scientific">Williamwhitmania taraxaci</name>
    <dbReference type="NCBI Taxonomy" id="1640674"/>
    <lineage>
        <taxon>Bacteria</taxon>
        <taxon>Pseudomonadati</taxon>
        <taxon>Bacteroidota</taxon>
        <taxon>Bacteroidia</taxon>
        <taxon>Bacteroidales</taxon>
        <taxon>Williamwhitmaniaceae</taxon>
        <taxon>Williamwhitmania</taxon>
    </lineage>
</organism>
<name>A0A1G6U551_9BACT</name>
<dbReference type="GO" id="GO:0005886">
    <property type="term" value="C:plasma membrane"/>
    <property type="evidence" value="ECO:0007669"/>
    <property type="project" value="UniProtKB-SubCell"/>
</dbReference>
<dbReference type="RefSeq" id="WP_092441096.1">
    <property type="nucleotide sequence ID" value="NZ_FMYP01000154.1"/>
</dbReference>